<dbReference type="Proteomes" id="UP001178281">
    <property type="component" value="Unassembled WGS sequence"/>
</dbReference>
<organism evidence="1 2">
    <name type="scientific">Tsukamurella strandjordii</name>
    <dbReference type="NCBI Taxonomy" id="147577"/>
    <lineage>
        <taxon>Bacteria</taxon>
        <taxon>Bacillati</taxon>
        <taxon>Actinomycetota</taxon>
        <taxon>Actinomycetes</taxon>
        <taxon>Mycobacteriales</taxon>
        <taxon>Tsukamurellaceae</taxon>
        <taxon>Tsukamurella</taxon>
    </lineage>
</organism>
<evidence type="ECO:0008006" key="3">
    <source>
        <dbReference type="Google" id="ProtNLM"/>
    </source>
</evidence>
<dbReference type="RefSeq" id="WP_220659538.1">
    <property type="nucleotide sequence ID" value="NZ_BAAAII010000006.1"/>
</dbReference>
<dbReference type="EMBL" id="JAUTIX010000004">
    <property type="protein sequence ID" value="MDP0398607.1"/>
    <property type="molecule type" value="Genomic_DNA"/>
</dbReference>
<dbReference type="AlphaFoldDB" id="A0AA90NDX6"/>
<keyword evidence="2" id="KW-1185">Reference proteome</keyword>
<proteinExistence type="predicted"/>
<accession>A0AA90NDX6</accession>
<evidence type="ECO:0000313" key="2">
    <source>
        <dbReference type="Proteomes" id="UP001178281"/>
    </source>
</evidence>
<evidence type="ECO:0000313" key="1">
    <source>
        <dbReference type="EMBL" id="MDP0398607.1"/>
    </source>
</evidence>
<protein>
    <recommendedName>
        <fullName evidence="3">Ketohydroxyglutarate aldolase</fullName>
    </recommendedName>
</protein>
<reference evidence="1" key="1">
    <citation type="submission" date="2023-08" db="EMBL/GenBank/DDBJ databases">
        <title>The draft genome of Tsukamurella strandjordii strain 050030.</title>
        <authorList>
            <person name="Zhao F."/>
            <person name="Feng Y."/>
            <person name="Zong Z."/>
        </authorList>
    </citation>
    <scope>NUCLEOTIDE SEQUENCE</scope>
    <source>
        <strain evidence="1">050030</strain>
    </source>
</reference>
<comment type="caution">
    <text evidence="1">The sequence shown here is derived from an EMBL/GenBank/DDBJ whole genome shotgun (WGS) entry which is preliminary data.</text>
</comment>
<name>A0AA90NDX6_9ACTN</name>
<gene>
    <name evidence="1" type="ORF">Q7X28_11765</name>
</gene>
<sequence length="76" mass="7743">MTPVTVTLSCPNDAFDATVEAVRATGLRVDQVLRNLGIVTGEVEPGRLAALRGVDGVGTVEAAQGFTAPPPDGPVQ</sequence>